<evidence type="ECO:0000256" key="1">
    <source>
        <dbReference type="ARBA" id="ARBA00022729"/>
    </source>
</evidence>
<keyword evidence="2" id="KW-1015">Disulfide bond</keyword>
<evidence type="ECO:0000256" key="2">
    <source>
        <dbReference type="ARBA" id="ARBA00023157"/>
    </source>
</evidence>
<sequence>MIDPTPVFSPPPPPLLHVRLWCSPAPLARLKSLRGAEVQLDRCPGHGRRQQNNACMTRGTFAKMPERPSSPALLTVIWFVWLRLSQAQIQTDEVSELQFWRLDSNVTLACGKSSTWTPVTWLRDNSSALPWHQVTSDGRLVLQQVELSAQGDYSCWDSRGRLLHTVRLRLGHPPGLLSISCQVPNHMLVRCSWVDLVDTFLPGEYTASFRGQGNWEPCVVDAVRKQCEVHHPGFWQALHTLRVTETNGLGSCTTTNRFALHTLLKPDPPESVSVRQIEGSSTRLMVSWNFPSSWPLEHAFPLLFHIRYRPLGSMFWSELLSTACSEVISDALAGHVHQVQVRAQDEINNESQWSDWSPVVLVRPWEVPATTQPTEDATEHDVFTFQPNPGSSTAKIHYDDLDNESNLGLVIVLVLFSVVVLVTIFSLIFVVWFRQRRRDHVTMQEVASVVKMKSMPI</sequence>
<keyword evidence="4" id="KW-0393">Immunoglobulin domain</keyword>
<keyword evidence="5" id="KW-0472">Membrane</keyword>
<dbReference type="Ensembl" id="ENSTRUT00000086518.1">
    <property type="protein sequence ID" value="ENSTRUP00000085631.1"/>
    <property type="gene ID" value="ENSTRUG00000028972.1"/>
</dbReference>
<dbReference type="InterPro" id="IPR036116">
    <property type="entry name" value="FN3_sf"/>
</dbReference>
<dbReference type="InterPro" id="IPR003530">
    <property type="entry name" value="Hematopoietin_rcpt_L_F3_CS"/>
</dbReference>
<dbReference type="InterPro" id="IPR036179">
    <property type="entry name" value="Ig-like_dom_sf"/>
</dbReference>
<dbReference type="InterPro" id="IPR003961">
    <property type="entry name" value="FN3_dom"/>
</dbReference>
<feature type="domain" description="Ig-like" evidence="6">
    <location>
        <begin position="71"/>
        <end position="155"/>
    </location>
</feature>
<organism evidence="8 9">
    <name type="scientific">Takifugu rubripes</name>
    <name type="common">Japanese pufferfish</name>
    <name type="synonym">Fugu rubripes</name>
    <dbReference type="NCBI Taxonomy" id="31033"/>
    <lineage>
        <taxon>Eukaryota</taxon>
        <taxon>Metazoa</taxon>
        <taxon>Chordata</taxon>
        <taxon>Craniata</taxon>
        <taxon>Vertebrata</taxon>
        <taxon>Euteleostomi</taxon>
        <taxon>Actinopterygii</taxon>
        <taxon>Neopterygii</taxon>
        <taxon>Teleostei</taxon>
        <taxon>Neoteleostei</taxon>
        <taxon>Acanthomorphata</taxon>
        <taxon>Eupercaria</taxon>
        <taxon>Tetraodontiformes</taxon>
        <taxon>Tetradontoidea</taxon>
        <taxon>Tetraodontidae</taxon>
        <taxon>Takifugu</taxon>
    </lineage>
</organism>
<dbReference type="GO" id="GO:0016020">
    <property type="term" value="C:membrane"/>
    <property type="evidence" value="ECO:0007669"/>
    <property type="project" value="InterPro"/>
</dbReference>
<proteinExistence type="predicted"/>
<gene>
    <name evidence="8" type="primary">il11ra</name>
</gene>
<keyword evidence="3" id="KW-0325">Glycoprotein</keyword>
<dbReference type="GeneTree" id="ENSGT00940000165521"/>
<reference evidence="8" key="2">
    <citation type="submission" date="2025-08" db="UniProtKB">
        <authorList>
            <consortium name="Ensembl"/>
        </authorList>
    </citation>
    <scope>IDENTIFICATION</scope>
</reference>
<dbReference type="OMA" id="WNFPSSW"/>
<evidence type="ECO:0000256" key="4">
    <source>
        <dbReference type="ARBA" id="ARBA00023319"/>
    </source>
</evidence>
<reference evidence="8 9" key="1">
    <citation type="journal article" date="2011" name="Genome Biol. Evol.">
        <title>Integration of the genetic map and genome assembly of fugu facilitates insights into distinct features of genome evolution in teleosts and mammals.</title>
        <authorList>
            <person name="Kai W."/>
            <person name="Kikuchi K."/>
            <person name="Tohari S."/>
            <person name="Chew A.K."/>
            <person name="Tay A."/>
            <person name="Fujiwara A."/>
            <person name="Hosoya S."/>
            <person name="Suetake H."/>
            <person name="Naruse K."/>
            <person name="Brenner S."/>
            <person name="Suzuki Y."/>
            <person name="Venkatesh B."/>
        </authorList>
    </citation>
    <scope>NUCLEOTIDE SEQUENCE [LARGE SCALE GENOMIC DNA]</scope>
</reference>
<name>A0A674PJ12_TAKRU</name>
<dbReference type="SUPFAM" id="SSF48726">
    <property type="entry name" value="Immunoglobulin"/>
    <property type="match status" value="1"/>
</dbReference>
<keyword evidence="9" id="KW-1185">Reference proteome</keyword>
<dbReference type="Proteomes" id="UP000005226">
    <property type="component" value="Chromosome 6"/>
</dbReference>
<dbReference type="InterPro" id="IPR007110">
    <property type="entry name" value="Ig-like_dom"/>
</dbReference>
<dbReference type="CDD" id="cd00063">
    <property type="entry name" value="FN3"/>
    <property type="match status" value="1"/>
</dbReference>
<feature type="transmembrane region" description="Helical" evidence="5">
    <location>
        <begin position="407"/>
        <end position="433"/>
    </location>
</feature>
<protein>
    <submittedName>
        <fullName evidence="8">Ciliary neurotrophic factor receptor subunit alpha-like</fullName>
    </submittedName>
</protein>
<evidence type="ECO:0000313" key="9">
    <source>
        <dbReference type="Proteomes" id="UP000005226"/>
    </source>
</evidence>
<dbReference type="AlphaFoldDB" id="A0A674PJ12"/>
<keyword evidence="1" id="KW-0732">Signal</keyword>
<reference evidence="8" key="3">
    <citation type="submission" date="2025-09" db="UniProtKB">
        <authorList>
            <consortium name="Ensembl"/>
        </authorList>
    </citation>
    <scope>IDENTIFICATION</scope>
</reference>
<feature type="domain" description="Fibronectin type-III" evidence="7">
    <location>
        <begin position="268"/>
        <end position="364"/>
    </location>
</feature>
<dbReference type="Gene3D" id="2.60.40.10">
    <property type="entry name" value="Immunoglobulins"/>
    <property type="match status" value="3"/>
</dbReference>
<dbReference type="InterPro" id="IPR013783">
    <property type="entry name" value="Ig-like_fold"/>
</dbReference>
<evidence type="ECO:0000259" key="7">
    <source>
        <dbReference type="PROSITE" id="PS50853"/>
    </source>
</evidence>
<keyword evidence="5" id="KW-0812">Transmembrane</keyword>
<dbReference type="InParanoid" id="A0A674PJ12"/>
<evidence type="ECO:0000256" key="3">
    <source>
        <dbReference type="ARBA" id="ARBA00023180"/>
    </source>
</evidence>
<accession>A0A674PJ12</accession>
<dbReference type="PROSITE" id="PS50853">
    <property type="entry name" value="FN3"/>
    <property type="match status" value="1"/>
</dbReference>
<dbReference type="PANTHER" id="PTHR48485">
    <property type="entry name" value="INTERLEUKIN-12 SUBUNIT BETA-RELATED"/>
    <property type="match status" value="1"/>
</dbReference>
<dbReference type="SUPFAM" id="SSF49265">
    <property type="entry name" value="Fibronectin type III"/>
    <property type="match status" value="2"/>
</dbReference>
<dbReference type="FunCoup" id="A0A674PJ12">
    <property type="interactions" value="1013"/>
</dbReference>
<dbReference type="PROSITE" id="PS01354">
    <property type="entry name" value="HEMATOPO_REC_L_F3"/>
    <property type="match status" value="1"/>
</dbReference>
<dbReference type="InterPro" id="IPR050676">
    <property type="entry name" value="IL-12"/>
</dbReference>
<dbReference type="PROSITE" id="PS50835">
    <property type="entry name" value="IG_LIKE"/>
    <property type="match status" value="1"/>
</dbReference>
<evidence type="ECO:0000259" key="6">
    <source>
        <dbReference type="PROSITE" id="PS50835"/>
    </source>
</evidence>
<evidence type="ECO:0000313" key="8">
    <source>
        <dbReference type="Ensembl" id="ENSTRUP00000085631.1"/>
    </source>
</evidence>
<dbReference type="GO" id="GO:0004896">
    <property type="term" value="F:cytokine receptor activity"/>
    <property type="evidence" value="ECO:0007669"/>
    <property type="project" value="InterPro"/>
</dbReference>
<evidence type="ECO:0000256" key="5">
    <source>
        <dbReference type="SAM" id="Phobius"/>
    </source>
</evidence>
<keyword evidence="5" id="KW-1133">Transmembrane helix</keyword>